<dbReference type="SUPFAM" id="SSF48371">
    <property type="entry name" value="ARM repeat"/>
    <property type="match status" value="2"/>
</dbReference>
<protein>
    <recommendedName>
        <fullName evidence="2">HEAT repeat domain-containing protein</fullName>
    </recommendedName>
</protein>
<comment type="caution">
    <text evidence="1">The sequence shown here is derived from an EMBL/GenBank/DDBJ whole genome shotgun (WGS) entry which is preliminary data.</text>
</comment>
<feature type="non-terminal residue" evidence="1">
    <location>
        <position position="279"/>
    </location>
</feature>
<evidence type="ECO:0008006" key="2">
    <source>
        <dbReference type="Google" id="ProtNLM"/>
    </source>
</evidence>
<name>A0A0F8WUQ7_9ZZZZ</name>
<evidence type="ECO:0000313" key="1">
    <source>
        <dbReference type="EMBL" id="KKK60612.1"/>
    </source>
</evidence>
<sequence>MIRNRDLEFVVLLVVVLSLPWPAVADSPTSGNSARITALVEATKDSDHSVREAAIRALARIDGPEVVKRLMELMQEPNGEIRYQAAKILASRKRPECLDAFISALGDLYPRVRTEAARGLGQIEDPKAVGPLVDALSAPDNTTQDTARESLVKFGDAAVPALSKALAARYTIRVQIVECLSRIGTEPALTALRDAMKDTDWRVRDAAIRKLGGSRLERRDLLLLCNATSDSIPAVRLSAVERLRSHAGNGSVKTALIQALEDSCAAVRALALGSLERSD</sequence>
<dbReference type="AlphaFoldDB" id="A0A0F8WUQ7"/>
<dbReference type="Pfam" id="PF13646">
    <property type="entry name" value="HEAT_2"/>
    <property type="match status" value="2"/>
</dbReference>
<dbReference type="GO" id="GO:0016491">
    <property type="term" value="F:oxidoreductase activity"/>
    <property type="evidence" value="ECO:0007669"/>
    <property type="project" value="TreeGrafter"/>
</dbReference>
<dbReference type="InterPro" id="IPR011989">
    <property type="entry name" value="ARM-like"/>
</dbReference>
<proteinExistence type="predicted"/>
<dbReference type="InterPro" id="IPR004155">
    <property type="entry name" value="PBS_lyase_HEAT"/>
</dbReference>
<dbReference type="PANTHER" id="PTHR12697">
    <property type="entry name" value="PBS LYASE HEAT-LIKE PROTEIN"/>
    <property type="match status" value="1"/>
</dbReference>
<reference evidence="1" key="1">
    <citation type="journal article" date="2015" name="Nature">
        <title>Complex archaea that bridge the gap between prokaryotes and eukaryotes.</title>
        <authorList>
            <person name="Spang A."/>
            <person name="Saw J.H."/>
            <person name="Jorgensen S.L."/>
            <person name="Zaremba-Niedzwiedzka K."/>
            <person name="Martijn J."/>
            <person name="Lind A.E."/>
            <person name="van Eijk R."/>
            <person name="Schleper C."/>
            <person name="Guy L."/>
            <person name="Ettema T.J."/>
        </authorList>
    </citation>
    <scope>NUCLEOTIDE SEQUENCE</scope>
</reference>
<dbReference type="SMART" id="SM00567">
    <property type="entry name" value="EZ_HEAT"/>
    <property type="match status" value="5"/>
</dbReference>
<gene>
    <name evidence="1" type="ORF">LCGC14_3022620</name>
</gene>
<dbReference type="PANTHER" id="PTHR12697:SF5">
    <property type="entry name" value="DEOXYHYPUSINE HYDROXYLASE"/>
    <property type="match status" value="1"/>
</dbReference>
<accession>A0A0F8WUQ7</accession>
<dbReference type="Gene3D" id="1.25.10.10">
    <property type="entry name" value="Leucine-rich Repeat Variant"/>
    <property type="match status" value="2"/>
</dbReference>
<dbReference type="InterPro" id="IPR016024">
    <property type="entry name" value="ARM-type_fold"/>
</dbReference>
<organism evidence="1">
    <name type="scientific">marine sediment metagenome</name>
    <dbReference type="NCBI Taxonomy" id="412755"/>
    <lineage>
        <taxon>unclassified sequences</taxon>
        <taxon>metagenomes</taxon>
        <taxon>ecological metagenomes</taxon>
    </lineage>
</organism>
<dbReference type="EMBL" id="LAZR01062882">
    <property type="protein sequence ID" value="KKK60612.1"/>
    <property type="molecule type" value="Genomic_DNA"/>
</dbReference>